<organism evidence="4 5">
    <name type="scientific">Schaalia naturae</name>
    <dbReference type="NCBI Taxonomy" id="635203"/>
    <lineage>
        <taxon>Bacteria</taxon>
        <taxon>Bacillati</taxon>
        <taxon>Actinomycetota</taxon>
        <taxon>Actinomycetes</taxon>
        <taxon>Actinomycetales</taxon>
        <taxon>Actinomycetaceae</taxon>
        <taxon>Schaalia</taxon>
    </lineage>
</organism>
<dbReference type="SUPFAM" id="SSF103039">
    <property type="entry name" value="CheC-like"/>
    <property type="match status" value="1"/>
</dbReference>
<evidence type="ECO:0000259" key="3">
    <source>
        <dbReference type="Pfam" id="PF13690"/>
    </source>
</evidence>
<accession>A0ABW2SMN1</accession>
<dbReference type="Gene3D" id="3.40.1550.10">
    <property type="entry name" value="CheC-like"/>
    <property type="match status" value="1"/>
</dbReference>
<reference evidence="5" key="1">
    <citation type="journal article" date="2019" name="Int. J. Syst. Evol. Microbiol.">
        <title>The Global Catalogue of Microorganisms (GCM) 10K type strain sequencing project: providing services to taxonomists for standard genome sequencing and annotation.</title>
        <authorList>
            <consortium name="The Broad Institute Genomics Platform"/>
            <consortium name="The Broad Institute Genome Sequencing Center for Infectious Disease"/>
            <person name="Wu L."/>
            <person name="Ma J."/>
        </authorList>
    </citation>
    <scope>NUCLEOTIDE SEQUENCE [LARGE SCALE GENOMIC DNA]</scope>
    <source>
        <strain evidence="5">CCUG 56698</strain>
    </source>
</reference>
<keyword evidence="1" id="KW-0145">Chemotaxis</keyword>
<dbReference type="RefSeq" id="WP_380974165.1">
    <property type="nucleotide sequence ID" value="NZ_JBHTEF010000001.1"/>
</dbReference>
<feature type="region of interest" description="Disordered" evidence="2">
    <location>
        <begin position="116"/>
        <end position="136"/>
    </location>
</feature>
<evidence type="ECO:0000313" key="5">
    <source>
        <dbReference type="Proteomes" id="UP001596527"/>
    </source>
</evidence>
<comment type="caution">
    <text evidence="4">The sequence shown here is derived from an EMBL/GenBank/DDBJ whole genome shotgun (WGS) entry which is preliminary data.</text>
</comment>
<dbReference type="InterPro" id="IPR028051">
    <property type="entry name" value="CheX-like_dom"/>
</dbReference>
<name>A0ABW2SMN1_9ACTO</name>
<dbReference type="Proteomes" id="UP001596527">
    <property type="component" value="Unassembled WGS sequence"/>
</dbReference>
<proteinExistence type="predicted"/>
<evidence type="ECO:0000256" key="2">
    <source>
        <dbReference type="SAM" id="MobiDB-lite"/>
    </source>
</evidence>
<sequence length="166" mass="17511">MSRGAAMDTGSPSEEQQVLGIAQDLFAAMVDGGTDGLGSWAGPMPGLEDPLHAWVDAIGEAGTRTLVSAGEGTCRELARRLLGLGDADPLEQEDLLDAMREVANIIGGNVKSLMPGAGRLTPPGADTAPPPGRGSRRLEVRLRWRGAPILVSLWSLTDDETEERNR</sequence>
<dbReference type="InterPro" id="IPR028976">
    <property type="entry name" value="CheC-like_sf"/>
</dbReference>
<evidence type="ECO:0000256" key="1">
    <source>
        <dbReference type="ARBA" id="ARBA00022500"/>
    </source>
</evidence>
<keyword evidence="5" id="KW-1185">Reference proteome</keyword>
<evidence type="ECO:0000313" key="4">
    <source>
        <dbReference type="EMBL" id="MFC7581165.1"/>
    </source>
</evidence>
<protein>
    <submittedName>
        <fullName evidence="4">Chemotaxis protein CheX</fullName>
    </submittedName>
</protein>
<dbReference type="EMBL" id="JBHTEF010000001">
    <property type="protein sequence ID" value="MFC7581165.1"/>
    <property type="molecule type" value="Genomic_DNA"/>
</dbReference>
<feature type="domain" description="Chemotaxis phosphatase CheX-like" evidence="3">
    <location>
        <begin position="58"/>
        <end position="124"/>
    </location>
</feature>
<gene>
    <name evidence="4" type="ORF">ACFQWG_08140</name>
</gene>
<dbReference type="Pfam" id="PF13690">
    <property type="entry name" value="CheX"/>
    <property type="match status" value="1"/>
</dbReference>